<protein>
    <recommendedName>
        <fullName evidence="4">Chaplin domain-containing protein</fullName>
    </recommendedName>
</protein>
<comment type="caution">
    <text evidence="2">The sequence shown here is derived from an EMBL/GenBank/DDBJ whole genome shotgun (WGS) entry which is preliminary data.</text>
</comment>
<dbReference type="RefSeq" id="WP_073783700.1">
    <property type="nucleotide sequence ID" value="NZ_CP108638.1"/>
</dbReference>
<evidence type="ECO:0000313" key="2">
    <source>
        <dbReference type="EMBL" id="OKH95938.1"/>
    </source>
</evidence>
<evidence type="ECO:0000256" key="1">
    <source>
        <dbReference type="SAM" id="SignalP"/>
    </source>
</evidence>
<dbReference type="GeneID" id="96793057"/>
<name>A0A1Q4VDL9_9ACTN</name>
<evidence type="ECO:0008006" key="4">
    <source>
        <dbReference type="Google" id="ProtNLM"/>
    </source>
</evidence>
<keyword evidence="3" id="KW-1185">Reference proteome</keyword>
<dbReference type="EMBL" id="LFBV01000001">
    <property type="protein sequence ID" value="OKH95938.1"/>
    <property type="molecule type" value="Genomic_DNA"/>
</dbReference>
<dbReference type="Proteomes" id="UP000186455">
    <property type="component" value="Unassembled WGS sequence"/>
</dbReference>
<feature type="chain" id="PRO_5012321055" description="Chaplin domain-containing protein" evidence="1">
    <location>
        <begin position="26"/>
        <end position="78"/>
    </location>
</feature>
<accession>A0A1Q4VDL9</accession>
<proteinExistence type="predicted"/>
<dbReference type="AlphaFoldDB" id="A0A1Q4VDL9"/>
<gene>
    <name evidence="2" type="ORF">AB852_04345</name>
</gene>
<reference evidence="2 3" key="1">
    <citation type="submission" date="2015-06" db="EMBL/GenBank/DDBJ databases">
        <title>Cloning and characterization of the uncialamcin biosynthetic gene cluster.</title>
        <authorList>
            <person name="Yan X."/>
            <person name="Huang T."/>
            <person name="Ge H."/>
            <person name="Shen B."/>
        </authorList>
    </citation>
    <scope>NUCLEOTIDE SEQUENCE [LARGE SCALE GENOMIC DNA]</scope>
    <source>
        <strain evidence="2 3">DCA2648</strain>
    </source>
</reference>
<organism evidence="2 3">
    <name type="scientific">Streptomyces uncialis</name>
    <dbReference type="NCBI Taxonomy" id="1048205"/>
    <lineage>
        <taxon>Bacteria</taxon>
        <taxon>Bacillati</taxon>
        <taxon>Actinomycetota</taxon>
        <taxon>Actinomycetes</taxon>
        <taxon>Kitasatosporales</taxon>
        <taxon>Streptomycetaceae</taxon>
        <taxon>Streptomyces</taxon>
    </lineage>
</organism>
<sequence>MTNTFRSLSTVAVLAVGVLLPGAHAAVADSAVGAGPVTSDGVATAAQTGLEVARTCGLPTLAEPGALVQNCTDGSLAR</sequence>
<evidence type="ECO:0000313" key="3">
    <source>
        <dbReference type="Proteomes" id="UP000186455"/>
    </source>
</evidence>
<feature type="signal peptide" evidence="1">
    <location>
        <begin position="1"/>
        <end position="25"/>
    </location>
</feature>
<keyword evidence="1" id="KW-0732">Signal</keyword>